<keyword evidence="2" id="KW-0132">Cell division</keyword>
<gene>
    <name evidence="9" type="ORF">KIN20_019048</name>
</gene>
<sequence length="1240" mass="139452">MGTADGDRGKTGERKDECDDKLDTSDGSEHSSDTDSDSTDESDENVHANDRNSASSTCIEQDIPARVPALQALYTFIIRSCFDKASTVRMRAMFHLVPLIENDDHCAQLDHYARKMFEEAPKVFVGEGEVILNELEELEDDHEEVLERMFMDDSEIVINNLVLHIILSGIVDDTVGVRKYSILALQAYFPRIRENSEAESAVNSLKDRCLDSSQMVRRQAALTLDHLLSTNSDFRELLENCWLTTVLPMINDRERNVQLLIAQLVTNTILNSLMGDTNKTTWNLLHAIELENNSRRLLHRAFIQEYEEGNIKPTIITCLEQKLETCPHEADVIWMLLADLSPTFKVKPEKAVEAWYNIADGDQKSRVRYVAKVLSRSCGDLDSTSRSRLSSDINKKISQFRIAAPNISSAYLCLATLMDAIGEESTGKRNLEKFGRKLLRTCRDHIRQSLLKIKDEYEDSEKLNSREALLIPVVSTIGEIIQYSPKLMSSAVHLFEALKTIISSDIFDKDELSVINSAIPSVQPSPCGSREQSLSRPPSTMSDQDGLDSQPASSQNAQVIPNDVLKAFKADRRALFTERIRAHAVLTIGKFCLMNEKIAKSTIPVFVKQLRLNGDHIIRNNIALVICDLCMRYTSMVDRYSAIVAACLKDGSTLVRYQILESLTSLIKEQFIRWEGQIMYRFVSTILDENKVICECAKFCLRDVLLLQFPELFSNHFIECLMYFNKVPVNCETRGGRGVAKHEEAVIDPVQHVALYGPENFENRMTIYKFMLSTFNDISKYALMEHICKQIICPIMNGKLKYKNSCVRALLKDSLTVMSLKEIRLNMDVGKGPDSEDDPPEKVVALAKKMVTEAFQKVMIGNVMPSLLDLRVYLNEKRSPLRSELYAVFRAICRENKEQINEFLDGDRQLKAEVEHDIRRYEQRLKSQWAAAKKRAERSARERRRSRRSLAAITEINNANGAPSHDATVDKEQSNRKDDGRSLQCVDPEKTQSSAPQASDPPNDPANEGSSAMNVEEINQEFPDNTTRILVDETGAVNPCDVPSATEEELLQCLLPSDDGEKLEALPEEDRSVDVTDAHIAGIRVLLSPTGNEEPDPSTGAHTCEVEPRSERDTDLSPKTSRDVNRVNKDIDPFTPTNDKEVPEKENFQESVAEKSVHTVAPPPSNSPPSEDLQVVDSKRPESWVFSEGGVSARAMSTPNKMIFNLTFADPNLSAIQGEARALPHKKTGAVLKSIEEEHT</sequence>
<dbReference type="GO" id="GO:0010032">
    <property type="term" value="P:meiotic chromosome condensation"/>
    <property type="evidence" value="ECO:0007669"/>
    <property type="project" value="TreeGrafter"/>
</dbReference>
<keyword evidence="10" id="KW-1185">Reference proteome</keyword>
<evidence type="ECO:0000256" key="2">
    <source>
        <dbReference type="ARBA" id="ARBA00022618"/>
    </source>
</evidence>
<dbReference type="GO" id="GO:0042393">
    <property type="term" value="F:histone binding"/>
    <property type="evidence" value="ECO:0007669"/>
    <property type="project" value="TreeGrafter"/>
</dbReference>
<dbReference type="InterPro" id="IPR016024">
    <property type="entry name" value="ARM-type_fold"/>
</dbReference>
<evidence type="ECO:0000256" key="3">
    <source>
        <dbReference type="ARBA" id="ARBA00022776"/>
    </source>
</evidence>
<feature type="region of interest" description="Disordered" evidence="7">
    <location>
        <begin position="1088"/>
        <end position="1174"/>
    </location>
</feature>
<dbReference type="AlphaFoldDB" id="A0AAD5MKG3"/>
<evidence type="ECO:0000313" key="9">
    <source>
        <dbReference type="EMBL" id="KAJ1360137.1"/>
    </source>
</evidence>
<feature type="domain" description="Condensin complex subunit 1 C-terminal" evidence="8">
    <location>
        <begin position="617"/>
        <end position="790"/>
    </location>
</feature>
<dbReference type="PANTHER" id="PTHR14222:SF1">
    <property type="entry name" value="CONDENSIN-2 COMPLEX SUBUNIT D3"/>
    <property type="match status" value="1"/>
</dbReference>
<dbReference type="InterPro" id="IPR026971">
    <property type="entry name" value="CND1/NCAPD3"/>
</dbReference>
<feature type="compositionally biased region" description="Basic and acidic residues" evidence="7">
    <location>
        <begin position="1"/>
        <end position="33"/>
    </location>
</feature>
<feature type="region of interest" description="Disordered" evidence="7">
    <location>
        <begin position="521"/>
        <end position="556"/>
    </location>
</feature>
<dbReference type="GO" id="GO:0007076">
    <property type="term" value="P:mitotic chromosome condensation"/>
    <property type="evidence" value="ECO:0007669"/>
    <property type="project" value="InterPro"/>
</dbReference>
<comment type="caution">
    <text evidence="9">The sequence shown here is derived from an EMBL/GenBank/DDBJ whole genome shotgun (WGS) entry which is preliminary data.</text>
</comment>
<feature type="compositionally biased region" description="Basic and acidic residues" evidence="7">
    <location>
        <begin position="967"/>
        <end position="981"/>
    </location>
</feature>
<evidence type="ECO:0000256" key="1">
    <source>
        <dbReference type="ARBA" id="ARBA00004123"/>
    </source>
</evidence>
<dbReference type="EMBL" id="JAHQIW010003779">
    <property type="protein sequence ID" value="KAJ1360137.1"/>
    <property type="molecule type" value="Genomic_DNA"/>
</dbReference>
<keyword evidence="4" id="KW-0226">DNA condensation</keyword>
<proteinExistence type="predicted"/>
<evidence type="ECO:0000256" key="5">
    <source>
        <dbReference type="ARBA" id="ARBA00023242"/>
    </source>
</evidence>
<dbReference type="Gene3D" id="1.25.10.10">
    <property type="entry name" value="Leucine-rich Repeat Variant"/>
    <property type="match status" value="1"/>
</dbReference>
<feature type="compositionally biased region" description="Basic residues" evidence="7">
    <location>
        <begin position="935"/>
        <end position="948"/>
    </location>
</feature>
<reference evidence="9" key="1">
    <citation type="submission" date="2021-06" db="EMBL/GenBank/DDBJ databases">
        <title>Parelaphostrongylus tenuis whole genome reference sequence.</title>
        <authorList>
            <person name="Garwood T.J."/>
            <person name="Larsen P.A."/>
            <person name="Fountain-Jones N.M."/>
            <person name="Garbe J.R."/>
            <person name="Macchietto M.G."/>
            <person name="Kania S.A."/>
            <person name="Gerhold R.W."/>
            <person name="Richards J.E."/>
            <person name="Wolf T.M."/>
        </authorList>
    </citation>
    <scope>NUCLEOTIDE SEQUENCE</scope>
    <source>
        <strain evidence="9">MNPRO001-30</strain>
        <tissue evidence="9">Meninges</tissue>
    </source>
</reference>
<dbReference type="GO" id="GO:0005634">
    <property type="term" value="C:nucleus"/>
    <property type="evidence" value="ECO:0007669"/>
    <property type="project" value="UniProtKB-SubCell"/>
</dbReference>
<protein>
    <recommendedName>
        <fullName evidence="8">Condensin complex subunit 1 C-terminal domain-containing protein</fullName>
    </recommendedName>
</protein>
<feature type="compositionally biased region" description="Polar residues" evidence="7">
    <location>
        <begin position="521"/>
        <end position="543"/>
    </location>
</feature>
<comment type="subcellular location">
    <subcellularLocation>
        <location evidence="1">Nucleus</location>
    </subcellularLocation>
</comment>
<feature type="compositionally biased region" description="Basic and acidic residues" evidence="7">
    <location>
        <begin position="1104"/>
        <end position="1157"/>
    </location>
</feature>
<keyword evidence="5" id="KW-0539">Nucleus</keyword>
<keyword evidence="3" id="KW-0498">Mitosis</keyword>
<evidence type="ECO:0000256" key="7">
    <source>
        <dbReference type="SAM" id="MobiDB-lite"/>
    </source>
</evidence>
<organism evidence="9 10">
    <name type="scientific">Parelaphostrongylus tenuis</name>
    <name type="common">Meningeal worm</name>
    <dbReference type="NCBI Taxonomy" id="148309"/>
    <lineage>
        <taxon>Eukaryota</taxon>
        <taxon>Metazoa</taxon>
        <taxon>Ecdysozoa</taxon>
        <taxon>Nematoda</taxon>
        <taxon>Chromadorea</taxon>
        <taxon>Rhabditida</taxon>
        <taxon>Rhabditina</taxon>
        <taxon>Rhabditomorpha</taxon>
        <taxon>Strongyloidea</taxon>
        <taxon>Metastrongylidae</taxon>
        <taxon>Parelaphostrongylus</taxon>
    </lineage>
</organism>
<evidence type="ECO:0000259" key="8">
    <source>
        <dbReference type="Pfam" id="PF12717"/>
    </source>
</evidence>
<dbReference type="PANTHER" id="PTHR14222">
    <property type="entry name" value="CONDENSIN"/>
    <property type="match status" value="1"/>
</dbReference>
<dbReference type="GO" id="GO:0000779">
    <property type="term" value="C:condensed chromosome, centromeric region"/>
    <property type="evidence" value="ECO:0007669"/>
    <property type="project" value="TreeGrafter"/>
</dbReference>
<dbReference type="Pfam" id="PF12717">
    <property type="entry name" value="Cnd1"/>
    <property type="match status" value="1"/>
</dbReference>
<feature type="compositionally biased region" description="Acidic residues" evidence="7">
    <location>
        <begin position="34"/>
        <end position="43"/>
    </location>
</feature>
<feature type="region of interest" description="Disordered" evidence="7">
    <location>
        <begin position="1"/>
        <end position="57"/>
    </location>
</feature>
<dbReference type="SUPFAM" id="SSF48371">
    <property type="entry name" value="ARM repeat"/>
    <property type="match status" value="1"/>
</dbReference>
<evidence type="ECO:0000256" key="4">
    <source>
        <dbReference type="ARBA" id="ARBA00023067"/>
    </source>
</evidence>
<dbReference type="GO" id="GO:0000796">
    <property type="term" value="C:condensin complex"/>
    <property type="evidence" value="ECO:0007669"/>
    <property type="project" value="TreeGrafter"/>
</dbReference>
<dbReference type="GO" id="GO:0051301">
    <property type="term" value="P:cell division"/>
    <property type="evidence" value="ECO:0007669"/>
    <property type="project" value="UniProtKB-KW"/>
</dbReference>
<evidence type="ECO:0000256" key="6">
    <source>
        <dbReference type="ARBA" id="ARBA00023306"/>
    </source>
</evidence>
<feature type="region of interest" description="Disordered" evidence="7">
    <location>
        <begin position="935"/>
        <end position="1010"/>
    </location>
</feature>
<accession>A0AAD5MKG3</accession>
<name>A0AAD5MKG3_PARTN</name>
<dbReference type="InterPro" id="IPR011989">
    <property type="entry name" value="ARM-like"/>
</dbReference>
<dbReference type="InterPro" id="IPR032682">
    <property type="entry name" value="Cnd1_C"/>
</dbReference>
<keyword evidence="6" id="KW-0131">Cell cycle</keyword>
<evidence type="ECO:0000313" key="10">
    <source>
        <dbReference type="Proteomes" id="UP001196413"/>
    </source>
</evidence>
<dbReference type="Proteomes" id="UP001196413">
    <property type="component" value="Unassembled WGS sequence"/>
</dbReference>